<reference evidence="2" key="2">
    <citation type="submission" date="2015-01" db="EMBL/GenBank/DDBJ databases">
        <title>Evolutionary Origins and Diversification of the Mycorrhizal Mutualists.</title>
        <authorList>
            <consortium name="DOE Joint Genome Institute"/>
            <consortium name="Mycorrhizal Genomics Consortium"/>
            <person name="Kohler A."/>
            <person name="Kuo A."/>
            <person name="Nagy L.G."/>
            <person name="Floudas D."/>
            <person name="Copeland A."/>
            <person name="Barry K.W."/>
            <person name="Cichocki N."/>
            <person name="Veneault-Fourrey C."/>
            <person name="LaButti K."/>
            <person name="Lindquist E.A."/>
            <person name="Lipzen A."/>
            <person name="Lundell T."/>
            <person name="Morin E."/>
            <person name="Murat C."/>
            <person name="Riley R."/>
            <person name="Ohm R."/>
            <person name="Sun H."/>
            <person name="Tunlid A."/>
            <person name="Henrissat B."/>
            <person name="Grigoriev I.V."/>
            <person name="Hibbett D.S."/>
            <person name="Martin F."/>
        </authorList>
    </citation>
    <scope>NUCLEOTIDE SEQUENCE [LARGE SCALE GENOMIC DNA]</scope>
    <source>
        <strain evidence="2">Foug A</strain>
    </source>
</reference>
<keyword evidence="2" id="KW-1185">Reference proteome</keyword>
<evidence type="ECO:0000313" key="2">
    <source>
        <dbReference type="Proteomes" id="UP000053989"/>
    </source>
</evidence>
<dbReference type="HOGENOM" id="CLU_990991_0_0_1"/>
<gene>
    <name evidence="1" type="ORF">SCLCIDRAFT_1115888</name>
</gene>
<evidence type="ECO:0000313" key="1">
    <source>
        <dbReference type="EMBL" id="KIM57969.1"/>
    </source>
</evidence>
<dbReference type="AlphaFoldDB" id="A0A0C3DP21"/>
<reference evidence="1 2" key="1">
    <citation type="submission" date="2014-04" db="EMBL/GenBank/DDBJ databases">
        <authorList>
            <consortium name="DOE Joint Genome Institute"/>
            <person name="Kuo A."/>
            <person name="Kohler A."/>
            <person name="Nagy L.G."/>
            <person name="Floudas D."/>
            <person name="Copeland A."/>
            <person name="Barry K.W."/>
            <person name="Cichocki N."/>
            <person name="Veneault-Fourrey C."/>
            <person name="LaButti K."/>
            <person name="Lindquist E.A."/>
            <person name="Lipzen A."/>
            <person name="Lundell T."/>
            <person name="Morin E."/>
            <person name="Murat C."/>
            <person name="Sun H."/>
            <person name="Tunlid A."/>
            <person name="Henrissat B."/>
            <person name="Grigoriev I.V."/>
            <person name="Hibbett D.S."/>
            <person name="Martin F."/>
            <person name="Nordberg H.P."/>
            <person name="Cantor M.N."/>
            <person name="Hua S.X."/>
        </authorList>
    </citation>
    <scope>NUCLEOTIDE SEQUENCE [LARGE SCALE GENOMIC DNA]</scope>
    <source>
        <strain evidence="1 2">Foug A</strain>
    </source>
</reference>
<dbReference type="InParanoid" id="A0A0C3DP21"/>
<accession>A0A0C3DP21</accession>
<dbReference type="Proteomes" id="UP000053989">
    <property type="component" value="Unassembled WGS sequence"/>
</dbReference>
<protein>
    <submittedName>
        <fullName evidence="1">Uncharacterized protein</fullName>
    </submittedName>
</protein>
<organism evidence="1 2">
    <name type="scientific">Scleroderma citrinum Foug A</name>
    <dbReference type="NCBI Taxonomy" id="1036808"/>
    <lineage>
        <taxon>Eukaryota</taxon>
        <taxon>Fungi</taxon>
        <taxon>Dikarya</taxon>
        <taxon>Basidiomycota</taxon>
        <taxon>Agaricomycotina</taxon>
        <taxon>Agaricomycetes</taxon>
        <taxon>Agaricomycetidae</taxon>
        <taxon>Boletales</taxon>
        <taxon>Sclerodermatineae</taxon>
        <taxon>Sclerodermataceae</taxon>
        <taxon>Scleroderma</taxon>
    </lineage>
</organism>
<dbReference type="EMBL" id="KN822093">
    <property type="protein sequence ID" value="KIM57969.1"/>
    <property type="molecule type" value="Genomic_DNA"/>
</dbReference>
<sequence>MMYDDIMTLLSRWNSHKAGHLPQVQERVSLTDGGTMHFGHTLSADIGEMPRICVPFSHRMVVLSESRMCRPPLGLPTGSDQSALSCRCCTPHNEFLCGRPAKRRCPIQAICIGFSYVLVAKSIKRCGAGDTQLGKQCYMPPFLGNNGASCLLGANQSGTPCIYSGPCGFSKHNTGWYTGVSASYVTIIPWSLIPWNYPGALWRKLEHDGFLTPWIWACPGKDTLLFGKGPYSPSRINRMVTTANANLRWRSLPLARITDLRGLSFASHTPTNIPVWRQLHI</sequence>
<name>A0A0C3DP21_9AGAM</name>
<proteinExistence type="predicted"/>